<protein>
    <submittedName>
        <fullName evidence="2">Uncharacterized protein</fullName>
    </submittedName>
</protein>
<feature type="non-terminal residue" evidence="2">
    <location>
        <position position="112"/>
    </location>
</feature>
<dbReference type="EMBL" id="JABEZY010000009">
    <property type="protein sequence ID" value="MBA0746873.1"/>
    <property type="molecule type" value="Genomic_DNA"/>
</dbReference>
<reference evidence="2 3" key="1">
    <citation type="journal article" date="2019" name="Genome Biol. Evol.">
        <title>Insights into the evolution of the New World diploid cottons (Gossypium, subgenus Houzingenia) based on genome sequencing.</title>
        <authorList>
            <person name="Grover C.E."/>
            <person name="Arick M.A. 2nd"/>
            <person name="Thrash A."/>
            <person name="Conover J.L."/>
            <person name="Sanders W.S."/>
            <person name="Peterson D.G."/>
            <person name="Frelichowski J.E."/>
            <person name="Scheffler J.A."/>
            <person name="Scheffler B.E."/>
            <person name="Wendel J.F."/>
        </authorList>
    </citation>
    <scope>NUCLEOTIDE SEQUENCE [LARGE SCALE GENOMIC DNA]</scope>
    <source>
        <strain evidence="2">5</strain>
        <tissue evidence="2">Leaf</tissue>
    </source>
</reference>
<organism evidence="2 3">
    <name type="scientific">Gossypium gossypioides</name>
    <name type="common">Mexican cotton</name>
    <name type="synonym">Selera gossypioides</name>
    <dbReference type="NCBI Taxonomy" id="34282"/>
    <lineage>
        <taxon>Eukaryota</taxon>
        <taxon>Viridiplantae</taxon>
        <taxon>Streptophyta</taxon>
        <taxon>Embryophyta</taxon>
        <taxon>Tracheophyta</taxon>
        <taxon>Spermatophyta</taxon>
        <taxon>Magnoliopsida</taxon>
        <taxon>eudicotyledons</taxon>
        <taxon>Gunneridae</taxon>
        <taxon>Pentapetalae</taxon>
        <taxon>rosids</taxon>
        <taxon>malvids</taxon>
        <taxon>Malvales</taxon>
        <taxon>Malvaceae</taxon>
        <taxon>Malvoideae</taxon>
        <taxon>Gossypium</taxon>
    </lineage>
</organism>
<evidence type="ECO:0000313" key="2">
    <source>
        <dbReference type="EMBL" id="MBA0746873.1"/>
    </source>
</evidence>
<feature type="coiled-coil region" evidence="1">
    <location>
        <begin position="47"/>
        <end position="74"/>
    </location>
</feature>
<gene>
    <name evidence="2" type="ORF">Gogos_009353</name>
</gene>
<comment type="caution">
    <text evidence="2">The sequence shown here is derived from an EMBL/GenBank/DDBJ whole genome shotgun (WGS) entry which is preliminary data.</text>
</comment>
<proteinExistence type="predicted"/>
<evidence type="ECO:0000313" key="3">
    <source>
        <dbReference type="Proteomes" id="UP000593579"/>
    </source>
</evidence>
<sequence length="112" mass="13492">TDDSEPGTHRVWWSFVGSLNWHIVSHQLFLVDGSKPIRGKKKVLAGIVKLIEKIRDLEMRLKGRDEEVRQQREQHQAYVKENEEEIIRQQQQHWLDMKGREEELRIQLERLQ</sequence>
<accession>A0A7J9CEC5</accession>
<keyword evidence="1" id="KW-0175">Coiled coil</keyword>
<dbReference type="Proteomes" id="UP000593579">
    <property type="component" value="Unassembled WGS sequence"/>
</dbReference>
<evidence type="ECO:0000256" key="1">
    <source>
        <dbReference type="SAM" id="Coils"/>
    </source>
</evidence>
<name>A0A7J9CEC5_GOSGO</name>
<keyword evidence="3" id="KW-1185">Reference proteome</keyword>
<dbReference type="AlphaFoldDB" id="A0A7J9CEC5"/>